<evidence type="ECO:0000259" key="6">
    <source>
        <dbReference type="Pfam" id="PF10881"/>
    </source>
</evidence>
<evidence type="ECO:0000259" key="7">
    <source>
        <dbReference type="Pfam" id="PF13086"/>
    </source>
</evidence>
<dbReference type="GO" id="GO:0043139">
    <property type="term" value="F:5'-3' DNA helicase activity"/>
    <property type="evidence" value="ECO:0007669"/>
    <property type="project" value="TreeGrafter"/>
</dbReference>
<keyword evidence="2" id="KW-0547">Nucleotide-binding</keyword>
<dbReference type="Pfam" id="PF10881">
    <property type="entry name" value="DUF2726"/>
    <property type="match status" value="1"/>
</dbReference>
<evidence type="ECO:0000256" key="1">
    <source>
        <dbReference type="ARBA" id="ARBA00007913"/>
    </source>
</evidence>
<dbReference type="InterPro" id="IPR027417">
    <property type="entry name" value="P-loop_NTPase"/>
</dbReference>
<evidence type="ECO:0000256" key="5">
    <source>
        <dbReference type="ARBA" id="ARBA00022840"/>
    </source>
</evidence>
<keyword evidence="4 9" id="KW-0347">Helicase</keyword>
<dbReference type="GO" id="GO:0005524">
    <property type="term" value="F:ATP binding"/>
    <property type="evidence" value="ECO:0007669"/>
    <property type="project" value="UniProtKB-KW"/>
</dbReference>
<dbReference type="InterPro" id="IPR041677">
    <property type="entry name" value="DNA2/NAM7_AAA_11"/>
</dbReference>
<dbReference type="Proteomes" id="UP000256514">
    <property type="component" value="Unassembled WGS sequence"/>
</dbReference>
<dbReference type="Pfam" id="PF13087">
    <property type="entry name" value="AAA_12"/>
    <property type="match status" value="1"/>
</dbReference>
<organism evidence="9 10">
    <name type="scientific">Helicobacter equorum</name>
    <dbReference type="NCBI Taxonomy" id="361872"/>
    <lineage>
        <taxon>Bacteria</taxon>
        <taxon>Pseudomonadati</taxon>
        <taxon>Campylobacterota</taxon>
        <taxon>Epsilonproteobacteria</taxon>
        <taxon>Campylobacterales</taxon>
        <taxon>Helicobacteraceae</taxon>
        <taxon>Helicobacter</taxon>
    </lineage>
</organism>
<feature type="domain" description="DUF2726" evidence="6">
    <location>
        <begin position="715"/>
        <end position="831"/>
    </location>
</feature>
<feature type="domain" description="DNA2/NAM7 helicase-like C-terminal" evidence="8">
    <location>
        <begin position="504"/>
        <end position="657"/>
    </location>
</feature>
<evidence type="ECO:0000259" key="8">
    <source>
        <dbReference type="Pfam" id="PF13087"/>
    </source>
</evidence>
<protein>
    <submittedName>
        <fullName evidence="9">DNA helicase</fullName>
    </submittedName>
</protein>
<dbReference type="InterPro" id="IPR041679">
    <property type="entry name" value="DNA2/NAM7-like_C"/>
</dbReference>
<evidence type="ECO:0000256" key="3">
    <source>
        <dbReference type="ARBA" id="ARBA00022801"/>
    </source>
</evidence>
<sequence>MNIVLLKGEDKTKDIQEYFIKDEKLYVTFKNNKTYAYAKSSFEILPKATNVKVFCYLKELSHIVSEDNELDHLKKRYSEITYIPKDCVLSAYLNLSSFVYETQSNLNPILAPFGLNMSQSKALKNALCSQTSIIEGPPGTGKTQTILNIIANLIYRGKTIAVLSNNNAATQNIYQKLNKYGLDYLCANLGNKDNKKQFIEQQSGIYGEFDTKELHIEKIKHDINESYQNLHKIFELQNEIATNKEILESLKLEYEYFKKQEYQNTISLKTRLFQKPTSHRILMIKIILEESKYISKIPLWLKLKMMYWYGIGDFDLYAKSKQEILKIFENFYYTHKIEELQTKIDTMQQSLEKLNAKNPLKTLQDSSLALLQYHLQRKYKNNSTRKIFTSDDLVNNTKEFLQEYPIVFSTTHSILSSLGRISENPLFDYVIIDESSQVDIVSGALALLCAKNAVIVGDTKQLPNIIEQKYQKDIQDKNAKYNIPEYHDYSKHSLLSSMNCIVDSDFRVLLKEHYRCHPKIIGFCNKKFYNNELIILSQEESKLNVLEAYITSKGNHARGHYNQREIDVIKKEILPPLQKCFDKDEIGIISPYKTQKEHLEKDIVDLQIDTVHKYQGREKEAIILTMVNNVIGDFIDNENMLNVAVSRAKSALRIVVSHNIATSNNNISDFIKYIQYHNGEVVQSEVKSIFDLLYKANHQARLLYLKNKKKISQFDSENLAFYTIQECLKPYSALDVVSHIPLSRVIGDSSVLDEKQKQYAYNPLTHIDFVIYNIMDKIPVCAIEVDGFAFHNSATQQFKNDELKDAILQKCHIPLLRLRTNGSDERGRIEAILSEIMEKGEGAI</sequence>
<dbReference type="InterPro" id="IPR047187">
    <property type="entry name" value="SF1_C_Upf1"/>
</dbReference>
<dbReference type="Pfam" id="PF13086">
    <property type="entry name" value="AAA_11"/>
    <property type="match status" value="1"/>
</dbReference>
<dbReference type="InterPro" id="IPR050534">
    <property type="entry name" value="Coronavir_polyprotein_1ab"/>
</dbReference>
<dbReference type="CDD" id="cd18808">
    <property type="entry name" value="SF1_C_Upf1"/>
    <property type="match status" value="1"/>
</dbReference>
<comment type="similarity">
    <text evidence="1">Belongs to the DNA2/NAM7 helicase family.</text>
</comment>
<dbReference type="AlphaFoldDB" id="A0A3D8ISZ0"/>
<gene>
    <name evidence="9" type="ORF">CQA54_00900</name>
</gene>
<dbReference type="PANTHER" id="PTHR43788:SF8">
    <property type="entry name" value="DNA-BINDING PROTEIN SMUBP-2"/>
    <property type="match status" value="1"/>
</dbReference>
<reference evidence="9 10" key="1">
    <citation type="submission" date="2018-04" db="EMBL/GenBank/DDBJ databases">
        <title>Novel Campyloabacter and Helicobacter Species and Strains.</title>
        <authorList>
            <person name="Mannion A.J."/>
            <person name="Shen Z."/>
            <person name="Fox J.G."/>
        </authorList>
    </citation>
    <scope>NUCLEOTIDE SEQUENCE [LARGE SCALE GENOMIC DNA]</scope>
    <source>
        <strain evidence="9 10">MIT 12-6600</strain>
    </source>
</reference>
<feature type="domain" description="DNA2/NAM7 helicase helicase" evidence="7">
    <location>
        <begin position="115"/>
        <end position="466"/>
    </location>
</feature>
<dbReference type="EMBL" id="NXLT01000001">
    <property type="protein sequence ID" value="RDU68399.1"/>
    <property type="molecule type" value="Genomic_DNA"/>
</dbReference>
<evidence type="ECO:0000313" key="9">
    <source>
        <dbReference type="EMBL" id="RDU68399.1"/>
    </source>
</evidence>
<dbReference type="RefSeq" id="WP_115570353.1">
    <property type="nucleotide sequence ID" value="NZ_NXLT01000001.1"/>
</dbReference>
<keyword evidence="3" id="KW-0378">Hydrolase</keyword>
<proteinExistence type="inferred from homology"/>
<name>A0A3D8ISZ0_9HELI</name>
<evidence type="ECO:0000256" key="4">
    <source>
        <dbReference type="ARBA" id="ARBA00022806"/>
    </source>
</evidence>
<keyword evidence="10" id="KW-1185">Reference proteome</keyword>
<comment type="caution">
    <text evidence="9">The sequence shown here is derived from an EMBL/GenBank/DDBJ whole genome shotgun (WGS) entry which is preliminary data.</text>
</comment>
<dbReference type="SUPFAM" id="SSF52540">
    <property type="entry name" value="P-loop containing nucleoside triphosphate hydrolases"/>
    <property type="match status" value="1"/>
</dbReference>
<dbReference type="Gene3D" id="3.40.50.300">
    <property type="entry name" value="P-loop containing nucleotide triphosphate hydrolases"/>
    <property type="match status" value="3"/>
</dbReference>
<dbReference type="OrthoDB" id="9757917at2"/>
<evidence type="ECO:0000256" key="2">
    <source>
        <dbReference type="ARBA" id="ARBA00022741"/>
    </source>
</evidence>
<accession>A0A3D8ISZ0</accession>
<evidence type="ECO:0000313" key="10">
    <source>
        <dbReference type="Proteomes" id="UP000256514"/>
    </source>
</evidence>
<keyword evidence="5" id="KW-0067">ATP-binding</keyword>
<dbReference type="PANTHER" id="PTHR43788">
    <property type="entry name" value="DNA2/NAM7 HELICASE FAMILY MEMBER"/>
    <property type="match status" value="1"/>
</dbReference>
<dbReference type="InterPro" id="IPR024402">
    <property type="entry name" value="DUF2726"/>
</dbReference>
<dbReference type="GO" id="GO:0016787">
    <property type="term" value="F:hydrolase activity"/>
    <property type="evidence" value="ECO:0007669"/>
    <property type="project" value="UniProtKB-KW"/>
</dbReference>